<gene>
    <name evidence="1" type="ORF">ElyMa_003246600</name>
</gene>
<reference evidence="1 2" key="1">
    <citation type="journal article" date="2021" name="Elife">
        <title>Chloroplast acquisition without the gene transfer in kleptoplastic sea slugs, Plakobranchus ocellatus.</title>
        <authorList>
            <person name="Maeda T."/>
            <person name="Takahashi S."/>
            <person name="Yoshida T."/>
            <person name="Shimamura S."/>
            <person name="Takaki Y."/>
            <person name="Nagai Y."/>
            <person name="Toyoda A."/>
            <person name="Suzuki Y."/>
            <person name="Arimoto A."/>
            <person name="Ishii H."/>
            <person name="Satoh N."/>
            <person name="Nishiyama T."/>
            <person name="Hasebe M."/>
            <person name="Maruyama T."/>
            <person name="Minagawa J."/>
            <person name="Obokata J."/>
            <person name="Shigenobu S."/>
        </authorList>
    </citation>
    <scope>NUCLEOTIDE SEQUENCE [LARGE SCALE GENOMIC DNA]</scope>
</reference>
<accession>A0AAV4J8D2</accession>
<name>A0AAV4J8D2_9GAST</name>
<sequence length="105" mass="11871">MNDVLHWFKCNLPAATKGEEREQRERWSESYTPILILSCLMKERTNMDLCPPQKKKMSAAMVIFQSQAPVVAMAVRMIAIAHQPTTNALLRAGLDNLRTLQTSSP</sequence>
<proteinExistence type="predicted"/>
<evidence type="ECO:0000313" key="1">
    <source>
        <dbReference type="EMBL" id="GFS17722.1"/>
    </source>
</evidence>
<evidence type="ECO:0000313" key="2">
    <source>
        <dbReference type="Proteomes" id="UP000762676"/>
    </source>
</evidence>
<protein>
    <submittedName>
        <fullName evidence="1">Uncharacterized protein</fullName>
    </submittedName>
</protein>
<dbReference type="Proteomes" id="UP000762676">
    <property type="component" value="Unassembled WGS sequence"/>
</dbReference>
<dbReference type="EMBL" id="BMAT01006669">
    <property type="protein sequence ID" value="GFS17722.1"/>
    <property type="molecule type" value="Genomic_DNA"/>
</dbReference>
<dbReference type="AlphaFoldDB" id="A0AAV4J8D2"/>
<keyword evidence="2" id="KW-1185">Reference proteome</keyword>
<comment type="caution">
    <text evidence="1">The sequence shown here is derived from an EMBL/GenBank/DDBJ whole genome shotgun (WGS) entry which is preliminary data.</text>
</comment>
<organism evidence="1 2">
    <name type="scientific">Elysia marginata</name>
    <dbReference type="NCBI Taxonomy" id="1093978"/>
    <lineage>
        <taxon>Eukaryota</taxon>
        <taxon>Metazoa</taxon>
        <taxon>Spiralia</taxon>
        <taxon>Lophotrochozoa</taxon>
        <taxon>Mollusca</taxon>
        <taxon>Gastropoda</taxon>
        <taxon>Heterobranchia</taxon>
        <taxon>Euthyneura</taxon>
        <taxon>Panpulmonata</taxon>
        <taxon>Sacoglossa</taxon>
        <taxon>Placobranchoidea</taxon>
        <taxon>Plakobranchidae</taxon>
        <taxon>Elysia</taxon>
    </lineage>
</organism>